<keyword evidence="3" id="KW-1185">Reference proteome</keyword>
<evidence type="ECO:0000313" key="3">
    <source>
        <dbReference type="Proteomes" id="UP001221838"/>
    </source>
</evidence>
<reference evidence="2 3" key="1">
    <citation type="submission" date="2022-11" db="EMBL/GenBank/DDBJ databases">
        <title>Minimal conservation of predation-associated metabolite biosynthetic gene clusters underscores biosynthetic potential of Myxococcota including descriptions for ten novel species: Archangium lansinium sp. nov., Myxococcus landrumus sp. nov., Nannocystis bai.</title>
        <authorList>
            <person name="Ahearne A."/>
            <person name="Stevens C."/>
            <person name="Dowd S."/>
        </authorList>
    </citation>
    <scope>NUCLEOTIDE SEQUENCE [LARGE SCALE GENOMIC DNA]</scope>
    <source>
        <strain evidence="2 3">NCWAL01</strain>
    </source>
</reference>
<dbReference type="RefSeq" id="WP_272142307.1">
    <property type="nucleotide sequence ID" value="NZ_JAQNDM010000002.1"/>
</dbReference>
<comment type="caution">
    <text evidence="2">The sequence shown here is derived from an EMBL/GenBank/DDBJ whole genome shotgun (WGS) entry which is preliminary data.</text>
</comment>
<sequence>MTQKPKEDRKRVLGGLDLGGTKIQAVVLDEHGTVLSQARRATPQEGGPPAIVEALAAALEEVTKPLQLESSELTGVGVGAPGAVNAATGTLLQAGNLPGWSGPYPLAEALAKKISVPVYLGNDVQVAVAAEARLGAGRPYRSLLGVWWGTGVGGGIILDGQRWMGRGAAGEIGHTVVRRGGARCSCGRRGCLEAYAGRGAMERKARKALERGEKTRLFDWMTEQGKDRLTSGVWLKALKQGDPLAVKLIERALRMLGAGIASAVNLLDVEAVVIGGGLGTRLGQLYVERLRVAMKPHLFVPQRPPDLHLAGLGELSGAIGAALLAEPVAEILAPSTEP</sequence>
<dbReference type="EMBL" id="JAQNDM010000002">
    <property type="protein sequence ID" value="MDC0712231.1"/>
    <property type="molecule type" value="Genomic_DNA"/>
</dbReference>
<dbReference type="PANTHER" id="PTHR18964:SF149">
    <property type="entry name" value="BIFUNCTIONAL UDP-N-ACETYLGLUCOSAMINE 2-EPIMERASE_N-ACETYLMANNOSAMINE KINASE"/>
    <property type="match status" value="1"/>
</dbReference>
<gene>
    <name evidence="2" type="ORF">POL68_27435</name>
</gene>
<evidence type="ECO:0000313" key="2">
    <source>
        <dbReference type="EMBL" id="MDC0712231.1"/>
    </source>
</evidence>
<organism evidence="2 3">
    <name type="scientific">Stigmatella ashevillensis</name>
    <dbReference type="NCBI Taxonomy" id="2995309"/>
    <lineage>
        <taxon>Bacteria</taxon>
        <taxon>Pseudomonadati</taxon>
        <taxon>Myxococcota</taxon>
        <taxon>Myxococcia</taxon>
        <taxon>Myxococcales</taxon>
        <taxon>Cystobacterineae</taxon>
        <taxon>Archangiaceae</taxon>
        <taxon>Stigmatella</taxon>
    </lineage>
</organism>
<dbReference type="InterPro" id="IPR000600">
    <property type="entry name" value="ROK"/>
</dbReference>
<accession>A0ABT5DIR2</accession>
<dbReference type="Pfam" id="PF00480">
    <property type="entry name" value="ROK"/>
    <property type="match status" value="1"/>
</dbReference>
<protein>
    <submittedName>
        <fullName evidence="2">ROK family protein</fullName>
    </submittedName>
</protein>
<comment type="similarity">
    <text evidence="1">Belongs to the ROK (NagC/XylR) family.</text>
</comment>
<dbReference type="PANTHER" id="PTHR18964">
    <property type="entry name" value="ROK (REPRESSOR, ORF, KINASE) FAMILY"/>
    <property type="match status" value="1"/>
</dbReference>
<proteinExistence type="inferred from homology"/>
<name>A0ABT5DIR2_9BACT</name>
<dbReference type="Proteomes" id="UP001221838">
    <property type="component" value="Unassembled WGS sequence"/>
</dbReference>
<dbReference type="Gene3D" id="3.30.420.40">
    <property type="match status" value="2"/>
</dbReference>
<evidence type="ECO:0000256" key="1">
    <source>
        <dbReference type="ARBA" id="ARBA00006479"/>
    </source>
</evidence>
<dbReference type="SUPFAM" id="SSF53067">
    <property type="entry name" value="Actin-like ATPase domain"/>
    <property type="match status" value="1"/>
</dbReference>
<dbReference type="InterPro" id="IPR043129">
    <property type="entry name" value="ATPase_NBD"/>
</dbReference>